<name>A0A2N3LBC2_9PROT</name>
<dbReference type="GO" id="GO:0003700">
    <property type="term" value="F:DNA-binding transcription factor activity"/>
    <property type="evidence" value="ECO:0007669"/>
    <property type="project" value="InterPro"/>
</dbReference>
<evidence type="ECO:0000313" key="7">
    <source>
        <dbReference type="Proteomes" id="UP000233332"/>
    </source>
</evidence>
<sequence length="295" mass="32521">MSQRPLDIGWLRIFEAAGRLGSLTRAAHELGLTQPAVTYQIKRVEEQLGVSLLRRSQGGSRLTDAGEILFQAVQSSVESIDKATHDTRRTSKVPAVRIFTDFGFAAFWLMPRVTDFRRLHPEAEVHIVASQGLEDALERDTDAAMLFGAREDFPDTARLLIPECVVPVCTPGFLERFGPFNDPADFASAPLLHLETTGKSRWLTWATWLAAFGVTRPRAQGDLGLNTYGFIIQAALAEQGLALGWRGLVDHHLDLGSLVAVGPEVTRKDRGYWLVPSPTASSTTSTLLDWLINET</sequence>
<dbReference type="GO" id="GO:0003677">
    <property type="term" value="F:DNA binding"/>
    <property type="evidence" value="ECO:0007669"/>
    <property type="project" value="UniProtKB-KW"/>
</dbReference>
<evidence type="ECO:0000313" key="6">
    <source>
        <dbReference type="EMBL" id="PKR60131.1"/>
    </source>
</evidence>
<accession>A0A2N3LBC2</accession>
<keyword evidence="4" id="KW-0804">Transcription</keyword>
<evidence type="ECO:0000256" key="2">
    <source>
        <dbReference type="ARBA" id="ARBA00023015"/>
    </source>
</evidence>
<dbReference type="Pfam" id="PF03466">
    <property type="entry name" value="LysR_substrate"/>
    <property type="match status" value="1"/>
</dbReference>
<gene>
    <name evidence="6" type="ORF">COO92_01835</name>
</gene>
<dbReference type="InterPro" id="IPR000847">
    <property type="entry name" value="LysR_HTH_N"/>
</dbReference>
<dbReference type="Proteomes" id="UP000233332">
    <property type="component" value="Unassembled WGS sequence"/>
</dbReference>
<evidence type="ECO:0000256" key="3">
    <source>
        <dbReference type="ARBA" id="ARBA00023125"/>
    </source>
</evidence>
<evidence type="ECO:0000256" key="1">
    <source>
        <dbReference type="ARBA" id="ARBA00009437"/>
    </source>
</evidence>
<dbReference type="InterPro" id="IPR005119">
    <property type="entry name" value="LysR_subst-bd"/>
</dbReference>
<protein>
    <submittedName>
        <fullName evidence="6">LysR family transcriptional regulator</fullName>
    </submittedName>
</protein>
<keyword evidence="3" id="KW-0238">DNA-binding</keyword>
<keyword evidence="7" id="KW-1185">Reference proteome</keyword>
<evidence type="ECO:0000259" key="5">
    <source>
        <dbReference type="PROSITE" id="PS50931"/>
    </source>
</evidence>
<comment type="similarity">
    <text evidence="1">Belongs to the LysR transcriptional regulatory family.</text>
</comment>
<comment type="caution">
    <text evidence="6">The sequence shown here is derived from an EMBL/GenBank/DDBJ whole genome shotgun (WGS) entry which is preliminary data.</text>
</comment>
<feature type="domain" description="HTH lysR-type" evidence="5">
    <location>
        <begin position="6"/>
        <end position="63"/>
    </location>
</feature>
<dbReference type="InterPro" id="IPR036388">
    <property type="entry name" value="WH-like_DNA-bd_sf"/>
</dbReference>
<reference evidence="6 7" key="1">
    <citation type="submission" date="2017-09" db="EMBL/GenBank/DDBJ databases">
        <title>Biodiversity and function of Thalassospira species in the particle-attached aromatic-hydrocarbon-degrading consortia from the surface seawater of the China South Sea.</title>
        <authorList>
            <person name="Dong C."/>
            <person name="Lai Q."/>
            <person name="Shao Z."/>
        </authorList>
    </citation>
    <scope>NUCLEOTIDE SEQUENCE [LARGE SCALE GENOMIC DNA]</scope>
    <source>
        <strain evidence="6 7">139Z-12</strain>
    </source>
</reference>
<dbReference type="SUPFAM" id="SSF53850">
    <property type="entry name" value="Periplasmic binding protein-like II"/>
    <property type="match status" value="1"/>
</dbReference>
<dbReference type="InterPro" id="IPR058163">
    <property type="entry name" value="LysR-type_TF_proteobact-type"/>
</dbReference>
<dbReference type="Gene3D" id="3.40.190.10">
    <property type="entry name" value="Periplasmic binding protein-like II"/>
    <property type="match status" value="2"/>
</dbReference>
<dbReference type="RefSeq" id="WP_101299398.1">
    <property type="nucleotide sequence ID" value="NZ_NXGX01000001.1"/>
</dbReference>
<proteinExistence type="inferred from homology"/>
<dbReference type="EMBL" id="NXGX01000001">
    <property type="protein sequence ID" value="PKR60131.1"/>
    <property type="molecule type" value="Genomic_DNA"/>
</dbReference>
<evidence type="ECO:0000256" key="4">
    <source>
        <dbReference type="ARBA" id="ARBA00023163"/>
    </source>
</evidence>
<dbReference type="Gene3D" id="1.10.10.10">
    <property type="entry name" value="Winged helix-like DNA-binding domain superfamily/Winged helix DNA-binding domain"/>
    <property type="match status" value="1"/>
</dbReference>
<dbReference type="PANTHER" id="PTHR30537">
    <property type="entry name" value="HTH-TYPE TRANSCRIPTIONAL REGULATOR"/>
    <property type="match status" value="1"/>
</dbReference>
<dbReference type="NCBIfam" id="TIGR03418">
    <property type="entry name" value="chol_sulf_TF"/>
    <property type="match status" value="1"/>
</dbReference>
<dbReference type="SUPFAM" id="SSF46785">
    <property type="entry name" value="Winged helix' DNA-binding domain"/>
    <property type="match status" value="1"/>
</dbReference>
<keyword evidence="2" id="KW-0805">Transcription regulation</keyword>
<dbReference type="PANTHER" id="PTHR30537:SF5">
    <property type="entry name" value="HTH-TYPE TRANSCRIPTIONAL ACTIVATOR TTDR-RELATED"/>
    <property type="match status" value="1"/>
</dbReference>
<dbReference type="Pfam" id="PF00126">
    <property type="entry name" value="HTH_1"/>
    <property type="match status" value="1"/>
</dbReference>
<dbReference type="InterPro" id="IPR017786">
    <property type="entry name" value="TF_choline_sulphate-util"/>
</dbReference>
<dbReference type="PRINTS" id="PR00039">
    <property type="entry name" value="HTHLYSR"/>
</dbReference>
<dbReference type="AlphaFoldDB" id="A0A2N3LBC2"/>
<dbReference type="PROSITE" id="PS50931">
    <property type="entry name" value="HTH_LYSR"/>
    <property type="match status" value="1"/>
</dbReference>
<organism evidence="6 7">
    <name type="scientific">Thalassospira lohafexi</name>
    <dbReference type="NCBI Taxonomy" id="744227"/>
    <lineage>
        <taxon>Bacteria</taxon>
        <taxon>Pseudomonadati</taxon>
        <taxon>Pseudomonadota</taxon>
        <taxon>Alphaproteobacteria</taxon>
        <taxon>Rhodospirillales</taxon>
        <taxon>Thalassospiraceae</taxon>
        <taxon>Thalassospira</taxon>
    </lineage>
</organism>
<dbReference type="InterPro" id="IPR036390">
    <property type="entry name" value="WH_DNA-bd_sf"/>
</dbReference>